<organism evidence="1 2">
    <name type="scientific">Fodinicola feengrottensis</name>
    <dbReference type="NCBI Taxonomy" id="435914"/>
    <lineage>
        <taxon>Bacteria</taxon>
        <taxon>Bacillati</taxon>
        <taxon>Actinomycetota</taxon>
        <taxon>Actinomycetes</taxon>
        <taxon>Mycobacteriales</taxon>
        <taxon>Fodinicola</taxon>
    </lineage>
</organism>
<accession>A0ABP4UED6</accession>
<name>A0ABP4UED6_9ACTN</name>
<reference evidence="2" key="1">
    <citation type="journal article" date="2019" name="Int. J. Syst. Evol. Microbiol.">
        <title>The Global Catalogue of Microorganisms (GCM) 10K type strain sequencing project: providing services to taxonomists for standard genome sequencing and annotation.</title>
        <authorList>
            <consortium name="The Broad Institute Genomics Platform"/>
            <consortium name="The Broad Institute Genome Sequencing Center for Infectious Disease"/>
            <person name="Wu L."/>
            <person name="Ma J."/>
        </authorList>
    </citation>
    <scope>NUCLEOTIDE SEQUENCE [LARGE SCALE GENOMIC DNA]</scope>
    <source>
        <strain evidence="2">JCM 14718</strain>
    </source>
</reference>
<evidence type="ECO:0000313" key="2">
    <source>
        <dbReference type="Proteomes" id="UP001500618"/>
    </source>
</evidence>
<evidence type="ECO:0000313" key="1">
    <source>
        <dbReference type="EMBL" id="GAA1701784.1"/>
    </source>
</evidence>
<dbReference type="EMBL" id="BAAANY010000023">
    <property type="protein sequence ID" value="GAA1701784.1"/>
    <property type="molecule type" value="Genomic_DNA"/>
</dbReference>
<keyword evidence="2" id="KW-1185">Reference proteome</keyword>
<proteinExistence type="predicted"/>
<comment type="caution">
    <text evidence="1">The sequence shown here is derived from an EMBL/GenBank/DDBJ whole genome shotgun (WGS) entry which is preliminary data.</text>
</comment>
<gene>
    <name evidence="1" type="ORF">GCM10009765_59220</name>
</gene>
<sequence length="55" mass="6251">MIFSAILVVFAGLMTLSLILRLWAAIQARRPLVVTYQVPADVAEHFQAWERELVP</sequence>
<protein>
    <submittedName>
        <fullName evidence="1">Uncharacterized protein</fullName>
    </submittedName>
</protein>
<dbReference type="Proteomes" id="UP001500618">
    <property type="component" value="Unassembled WGS sequence"/>
</dbReference>